<feature type="compositionally biased region" description="Low complexity" evidence="1">
    <location>
        <begin position="740"/>
        <end position="751"/>
    </location>
</feature>
<gene>
    <name evidence="2" type="ORF">PEVE_00038956</name>
</gene>
<dbReference type="PANTHER" id="PTHR34365">
    <property type="entry name" value="ENOLASE (DUF1399)"/>
    <property type="match status" value="1"/>
</dbReference>
<dbReference type="Pfam" id="PF07173">
    <property type="entry name" value="GRDP-like"/>
    <property type="match status" value="1"/>
</dbReference>
<accession>A0ABN8MSC7</accession>
<dbReference type="PANTHER" id="PTHR34365:SF7">
    <property type="entry name" value="GLYCINE-RICH DOMAIN-CONTAINING PROTEIN 1"/>
    <property type="match status" value="1"/>
</dbReference>
<feature type="region of interest" description="Disordered" evidence="1">
    <location>
        <begin position="735"/>
        <end position="772"/>
    </location>
</feature>
<reference evidence="2 3" key="1">
    <citation type="submission" date="2022-05" db="EMBL/GenBank/DDBJ databases">
        <authorList>
            <consortium name="Genoscope - CEA"/>
            <person name="William W."/>
        </authorList>
    </citation>
    <scope>NUCLEOTIDE SEQUENCE [LARGE SCALE GENOMIC DNA]</scope>
</reference>
<proteinExistence type="predicted"/>
<evidence type="ECO:0000256" key="1">
    <source>
        <dbReference type="SAM" id="MobiDB-lite"/>
    </source>
</evidence>
<evidence type="ECO:0000313" key="2">
    <source>
        <dbReference type="EMBL" id="CAH3032127.1"/>
    </source>
</evidence>
<evidence type="ECO:0000313" key="3">
    <source>
        <dbReference type="Proteomes" id="UP001159427"/>
    </source>
</evidence>
<dbReference type="Proteomes" id="UP001159427">
    <property type="component" value="Unassembled WGS sequence"/>
</dbReference>
<sequence>MYILQNETMTFNQRFRLNLIQEAKTELDFLALVDEFPSLYAGPVLKNAIRRYEMFWLPLAAREGSASRLLAAPLDIAWVWYLHMLSPQDYEEDCMNIVSQVVDHLPMNRYQRERGLQNARYLWQNAYPKEWFEVDLTYPTPFKMPYRLKIRCDIEKASYNQSKFYYQVSLPHFSDTKFLESAVERYEHHLHFKSQNPQVSMVPCTDMDLIWHAHLHHPLNYKEVTSEMLGSVVYPGIYDSSLSLALTLDDSETGTRAVPSAEGFKYDKPGTGYRGEPPQPRPPPQNGLYSSLGRLRYVTRILQVELVNVDVSKKFAVRIYDPMGGLIVDTTIQGGVRLILMSQCITDNENRHTLTVSLHQKSLLGYERSIGSSGLNLLSFIDAYTYGGIPQQPWVIDVPFAAAQAIVRLSAMLDLPSIEGYRFKVQPDPYFANVNHPFFVLSFARSMFLPKDFAKTYLPCECATHTLLDCRGREAFKCRVVHSIEGLLSAVEIISVHGVVVASAHTMDLNALPEKAAIEDHTRCAYLNRVEGERAMVIKGRKDWGICIGKWQRGKMFNRAAGQVEIKFFKLKGLRGWCEVRKFKGGLYLVYLEPAVFVYVDLKRGLFVFSPSAQDVPEIVAFAFSMSILYLLCKPYNPTAANVSSPSFHKKARKDKVTPMLLAAGYKSSTVPTNIYLSRSIKGSSASGPSLDGVGTYDLDSESGPDWIRELLKKKPEALLWYHMSGVPYELLTKKERSSNSRNSGRSFLFGSGRGGGGDGGGGGGGDGGGGC</sequence>
<keyword evidence="3" id="KW-1185">Reference proteome</keyword>
<protein>
    <submittedName>
        <fullName evidence="2">Uncharacterized protein</fullName>
    </submittedName>
</protein>
<name>A0ABN8MSC7_9CNID</name>
<organism evidence="2 3">
    <name type="scientific">Porites evermanni</name>
    <dbReference type="NCBI Taxonomy" id="104178"/>
    <lineage>
        <taxon>Eukaryota</taxon>
        <taxon>Metazoa</taxon>
        <taxon>Cnidaria</taxon>
        <taxon>Anthozoa</taxon>
        <taxon>Hexacorallia</taxon>
        <taxon>Scleractinia</taxon>
        <taxon>Fungiina</taxon>
        <taxon>Poritidae</taxon>
        <taxon>Porites</taxon>
    </lineage>
</organism>
<dbReference type="EMBL" id="CALNXI010000676">
    <property type="protein sequence ID" value="CAH3032127.1"/>
    <property type="molecule type" value="Genomic_DNA"/>
</dbReference>
<dbReference type="InterPro" id="IPR009836">
    <property type="entry name" value="GRDP-like"/>
</dbReference>
<comment type="caution">
    <text evidence="2">The sequence shown here is derived from an EMBL/GenBank/DDBJ whole genome shotgun (WGS) entry which is preliminary data.</text>
</comment>
<feature type="compositionally biased region" description="Gly residues" evidence="1">
    <location>
        <begin position="752"/>
        <end position="772"/>
    </location>
</feature>
<feature type="region of interest" description="Disordered" evidence="1">
    <location>
        <begin position="256"/>
        <end position="285"/>
    </location>
</feature>